<organism evidence="3">
    <name type="scientific">Psilocybe cubensis</name>
    <name type="common">Psychedelic mushroom</name>
    <name type="synonym">Stropharia cubensis</name>
    <dbReference type="NCBI Taxonomy" id="181762"/>
    <lineage>
        <taxon>Eukaryota</taxon>
        <taxon>Fungi</taxon>
        <taxon>Dikarya</taxon>
        <taxon>Basidiomycota</taxon>
        <taxon>Agaricomycotina</taxon>
        <taxon>Agaricomycetes</taxon>
        <taxon>Agaricomycetidae</taxon>
        <taxon>Agaricales</taxon>
        <taxon>Agaricineae</taxon>
        <taxon>Strophariaceae</taxon>
        <taxon>Psilocybe</taxon>
    </lineage>
</organism>
<dbReference type="EMBL" id="JAFIQS010000001">
    <property type="protein sequence ID" value="KAG5174776.1"/>
    <property type="molecule type" value="Genomic_DNA"/>
</dbReference>
<gene>
    <name evidence="3" type="ORF">JR316_001444</name>
</gene>
<evidence type="ECO:0008006" key="4">
    <source>
        <dbReference type="Google" id="ProtNLM"/>
    </source>
</evidence>
<feature type="compositionally biased region" description="Basic and acidic residues" evidence="2">
    <location>
        <begin position="153"/>
        <end position="168"/>
    </location>
</feature>
<evidence type="ECO:0000256" key="1">
    <source>
        <dbReference type="ARBA" id="ARBA00009885"/>
    </source>
</evidence>
<feature type="compositionally biased region" description="Basic and acidic residues" evidence="2">
    <location>
        <begin position="9"/>
        <end position="25"/>
    </location>
</feature>
<evidence type="ECO:0000256" key="2">
    <source>
        <dbReference type="SAM" id="MobiDB-lite"/>
    </source>
</evidence>
<protein>
    <recommendedName>
        <fullName evidence="4">Replication termination factor 2</fullName>
    </recommendedName>
</protein>
<comment type="similarity">
    <text evidence="1">Belongs to the rtf2 family.</text>
</comment>
<feature type="region of interest" description="Disordered" evidence="2">
    <location>
        <begin position="149"/>
        <end position="171"/>
    </location>
</feature>
<dbReference type="PANTHER" id="PTHR12775:SF0">
    <property type="entry name" value="REPLICATION TERMINATION FACTOR 2"/>
    <property type="match status" value="1"/>
</dbReference>
<accession>A0A8H7Y6W6</accession>
<dbReference type="AlphaFoldDB" id="A0A8H7Y6W6"/>
<dbReference type="GO" id="GO:0006274">
    <property type="term" value="P:DNA replication termination"/>
    <property type="evidence" value="ECO:0007669"/>
    <property type="project" value="TreeGrafter"/>
</dbReference>
<dbReference type="Pfam" id="PF04641">
    <property type="entry name" value="Rtf2"/>
    <property type="match status" value="1"/>
</dbReference>
<feature type="region of interest" description="Disordered" evidence="2">
    <location>
        <begin position="1"/>
        <end position="26"/>
    </location>
</feature>
<comment type="caution">
    <text evidence="3">The sequence shown here is derived from an EMBL/GenBank/DDBJ whole genome shotgun (WGS) entry which is preliminary data.</text>
</comment>
<feature type="region of interest" description="Disordered" evidence="2">
    <location>
        <begin position="210"/>
        <end position="247"/>
    </location>
</feature>
<sequence>MGNDGGSIPDRRDLVRNKPKAEQADKANQTKARWFYCALSKRKLQEPVVSCALGKLYNKDAIIEYLLDKSAYGDGEEICGHIRSLKDVKTLTLAPNPAPASSDASADSTDRPQFVCPLTLKEMNGVQPFIYISTCGCVFSQAGFKTVTAAGSPKEKDSTPPKGEEKGDSSLNLCPQCAKKYADDDIIQLNPSPEEEQALRFALERKRLLEPSKKKSKKRKNDASPEESEPPTKKPALPGPSLNPAIAGASRAVVNELAKEEAKRKANMSAAVKSLYGDGTKRKETFMTMGTFTRYA</sequence>
<dbReference type="OrthoDB" id="247013at2759"/>
<proteinExistence type="inferred from homology"/>
<dbReference type="InterPro" id="IPR006735">
    <property type="entry name" value="Rtf2"/>
</dbReference>
<dbReference type="CDD" id="cd16653">
    <property type="entry name" value="RING-like_Rtf2"/>
    <property type="match status" value="1"/>
</dbReference>
<evidence type="ECO:0000313" key="3">
    <source>
        <dbReference type="EMBL" id="KAG5174776.1"/>
    </source>
</evidence>
<reference evidence="3" key="1">
    <citation type="submission" date="2021-02" db="EMBL/GenBank/DDBJ databases">
        <title>Psilocybe cubensis genome.</title>
        <authorList>
            <person name="Mckernan K.J."/>
            <person name="Crawford S."/>
            <person name="Trippe A."/>
            <person name="Kane L.T."/>
            <person name="Mclaughlin S."/>
        </authorList>
    </citation>
    <scope>NUCLEOTIDE SEQUENCE [LARGE SCALE GENOMIC DNA]</scope>
    <source>
        <strain evidence="3">MGC-MH-2018</strain>
    </source>
</reference>
<dbReference type="GO" id="GO:0005634">
    <property type="term" value="C:nucleus"/>
    <property type="evidence" value="ECO:0007669"/>
    <property type="project" value="TreeGrafter"/>
</dbReference>
<name>A0A8H7Y6W6_PSICU</name>
<dbReference type="InterPro" id="IPR027799">
    <property type="entry name" value="Rtf2_RING-finger"/>
</dbReference>
<dbReference type="PANTHER" id="PTHR12775">
    <property type="entry name" value="PROTEIN C20ORF43 HOMOLOG"/>
    <property type="match status" value="1"/>
</dbReference>